<proteinExistence type="predicted"/>
<dbReference type="InterPro" id="IPR011317">
    <property type="entry name" value="Prd_NiFe_hyd_3_EhaE"/>
</dbReference>
<sequence>MDLIILTLYLGYFLLILGTIGVITGPKVNDPLNRLLNIEVPSLGLMLIFLAYNQTLALMTYIAINSIITLVFVRTIIKNGELEA</sequence>
<organism evidence="2 3">
    <name type="scientific">Methanothermococcus okinawensis</name>
    <dbReference type="NCBI Taxonomy" id="155863"/>
    <lineage>
        <taxon>Archaea</taxon>
        <taxon>Methanobacteriati</taxon>
        <taxon>Methanobacteriota</taxon>
        <taxon>Methanomada group</taxon>
        <taxon>Methanococci</taxon>
        <taxon>Methanococcales</taxon>
        <taxon>Methanococcaceae</taxon>
        <taxon>Methanothermococcus</taxon>
    </lineage>
</organism>
<reference evidence="2" key="1">
    <citation type="journal article" date="2020" name="ISME J.">
        <title>Gammaproteobacteria mediating utilization of methyl-, sulfur- and petroleum organic compounds in deep ocean hydrothermal plumes.</title>
        <authorList>
            <person name="Zhou Z."/>
            <person name="Liu Y."/>
            <person name="Pan J."/>
            <person name="Cron B.R."/>
            <person name="Toner B.M."/>
            <person name="Anantharaman K."/>
            <person name="Breier J.A."/>
            <person name="Dick G.J."/>
            <person name="Li M."/>
        </authorList>
    </citation>
    <scope>NUCLEOTIDE SEQUENCE</scope>
    <source>
        <strain evidence="2">SZUA-1385</strain>
    </source>
</reference>
<feature type="transmembrane region" description="Helical" evidence="1">
    <location>
        <begin position="58"/>
        <end position="77"/>
    </location>
</feature>
<feature type="transmembrane region" description="Helical" evidence="1">
    <location>
        <begin position="6"/>
        <end position="23"/>
    </location>
</feature>
<dbReference type="PIRSF" id="PIRSF036535">
    <property type="entry name" value="EhaE"/>
    <property type="match status" value="1"/>
</dbReference>
<evidence type="ECO:0000313" key="2">
    <source>
        <dbReference type="EMBL" id="HIP17249.1"/>
    </source>
</evidence>
<dbReference type="EMBL" id="DQSV01000056">
    <property type="protein sequence ID" value="HIP17249.1"/>
    <property type="molecule type" value="Genomic_DNA"/>
</dbReference>
<evidence type="ECO:0000313" key="3">
    <source>
        <dbReference type="Proteomes" id="UP000605144"/>
    </source>
</evidence>
<protein>
    <submittedName>
        <fullName evidence="2">DUF2107 domain-containing protein</fullName>
    </submittedName>
</protein>
<dbReference type="AlphaFoldDB" id="A0A832YTA7"/>
<name>A0A832YTA7_9EURY</name>
<accession>A0A832YTA7</accession>
<comment type="caution">
    <text evidence="2">The sequence shown here is derived from an EMBL/GenBank/DDBJ whole genome shotgun (WGS) entry which is preliminary data.</text>
</comment>
<keyword evidence="1" id="KW-0472">Membrane</keyword>
<evidence type="ECO:0000256" key="1">
    <source>
        <dbReference type="SAM" id="Phobius"/>
    </source>
</evidence>
<keyword evidence="1" id="KW-0812">Transmembrane</keyword>
<gene>
    <name evidence="2" type="ORF">EYG76_02965</name>
</gene>
<dbReference type="Pfam" id="PF09880">
    <property type="entry name" value="EhaE"/>
    <property type="match status" value="1"/>
</dbReference>
<dbReference type="Proteomes" id="UP000605144">
    <property type="component" value="Unassembled WGS sequence"/>
</dbReference>
<keyword evidence="1" id="KW-1133">Transmembrane helix</keyword>